<organism evidence="1 2">
    <name type="scientific">Artomyces pyxidatus</name>
    <dbReference type="NCBI Taxonomy" id="48021"/>
    <lineage>
        <taxon>Eukaryota</taxon>
        <taxon>Fungi</taxon>
        <taxon>Dikarya</taxon>
        <taxon>Basidiomycota</taxon>
        <taxon>Agaricomycotina</taxon>
        <taxon>Agaricomycetes</taxon>
        <taxon>Russulales</taxon>
        <taxon>Auriscalpiaceae</taxon>
        <taxon>Artomyces</taxon>
    </lineage>
</organism>
<reference evidence="1" key="1">
    <citation type="submission" date="2021-03" db="EMBL/GenBank/DDBJ databases">
        <authorList>
            <consortium name="DOE Joint Genome Institute"/>
            <person name="Ahrendt S."/>
            <person name="Looney B.P."/>
            <person name="Miyauchi S."/>
            <person name="Morin E."/>
            <person name="Drula E."/>
            <person name="Courty P.E."/>
            <person name="Chicoki N."/>
            <person name="Fauchery L."/>
            <person name="Kohler A."/>
            <person name="Kuo A."/>
            <person name="Labutti K."/>
            <person name="Pangilinan J."/>
            <person name="Lipzen A."/>
            <person name="Riley R."/>
            <person name="Andreopoulos W."/>
            <person name="He G."/>
            <person name="Johnson J."/>
            <person name="Barry K.W."/>
            <person name="Grigoriev I.V."/>
            <person name="Nagy L."/>
            <person name="Hibbett D."/>
            <person name="Henrissat B."/>
            <person name="Matheny P.B."/>
            <person name="Labbe J."/>
            <person name="Martin F."/>
        </authorList>
    </citation>
    <scope>NUCLEOTIDE SEQUENCE</scope>
    <source>
        <strain evidence="1">HHB10654</strain>
    </source>
</reference>
<proteinExistence type="predicted"/>
<dbReference type="EMBL" id="MU277248">
    <property type="protein sequence ID" value="KAI0057390.1"/>
    <property type="molecule type" value="Genomic_DNA"/>
</dbReference>
<sequence>MLRRRWTALPVIEALSAILPFGHSCRFPSDGLTPLRPRVIRSIDLVHCRHVRKPSAKCRLFSLVSTGPRTLSGMAAQRTPRRSPPVRQPLSTLSSDMEHGTQ</sequence>
<evidence type="ECO:0000313" key="1">
    <source>
        <dbReference type="EMBL" id="KAI0057390.1"/>
    </source>
</evidence>
<comment type="caution">
    <text evidence="1">The sequence shown here is derived from an EMBL/GenBank/DDBJ whole genome shotgun (WGS) entry which is preliminary data.</text>
</comment>
<keyword evidence="2" id="KW-1185">Reference proteome</keyword>
<dbReference type="Proteomes" id="UP000814140">
    <property type="component" value="Unassembled WGS sequence"/>
</dbReference>
<name>A0ACB8SN73_9AGAM</name>
<evidence type="ECO:0000313" key="2">
    <source>
        <dbReference type="Proteomes" id="UP000814140"/>
    </source>
</evidence>
<gene>
    <name evidence="1" type="ORF">BV25DRAFT_1831230</name>
</gene>
<reference evidence="1" key="2">
    <citation type="journal article" date="2022" name="New Phytol.">
        <title>Evolutionary transition to the ectomycorrhizal habit in the genomes of a hyperdiverse lineage of mushroom-forming fungi.</title>
        <authorList>
            <person name="Looney B."/>
            <person name="Miyauchi S."/>
            <person name="Morin E."/>
            <person name="Drula E."/>
            <person name="Courty P.E."/>
            <person name="Kohler A."/>
            <person name="Kuo A."/>
            <person name="LaButti K."/>
            <person name="Pangilinan J."/>
            <person name="Lipzen A."/>
            <person name="Riley R."/>
            <person name="Andreopoulos W."/>
            <person name="He G."/>
            <person name="Johnson J."/>
            <person name="Nolan M."/>
            <person name="Tritt A."/>
            <person name="Barry K.W."/>
            <person name="Grigoriev I.V."/>
            <person name="Nagy L.G."/>
            <person name="Hibbett D."/>
            <person name="Henrissat B."/>
            <person name="Matheny P.B."/>
            <person name="Labbe J."/>
            <person name="Martin F.M."/>
        </authorList>
    </citation>
    <scope>NUCLEOTIDE SEQUENCE</scope>
    <source>
        <strain evidence="1">HHB10654</strain>
    </source>
</reference>
<protein>
    <submittedName>
        <fullName evidence="1">Uncharacterized protein</fullName>
    </submittedName>
</protein>
<accession>A0ACB8SN73</accession>